<dbReference type="SMART" id="SM00283">
    <property type="entry name" value="MA"/>
    <property type="match status" value="1"/>
</dbReference>
<feature type="transmembrane region" description="Helical" evidence="4">
    <location>
        <begin position="72"/>
        <end position="95"/>
    </location>
</feature>
<dbReference type="Proteomes" id="UP001629246">
    <property type="component" value="Unassembled WGS sequence"/>
</dbReference>
<dbReference type="PANTHER" id="PTHR43531">
    <property type="entry name" value="PROTEIN ICFG"/>
    <property type="match status" value="1"/>
</dbReference>
<evidence type="ECO:0000259" key="5">
    <source>
        <dbReference type="PROSITE" id="PS50111"/>
    </source>
</evidence>
<evidence type="ECO:0000313" key="6">
    <source>
        <dbReference type="EMBL" id="MFL9925366.1"/>
    </source>
</evidence>
<reference evidence="6 7" key="1">
    <citation type="journal article" date="2024" name="Chem. Sci.">
        <title>Discovery of megapolipeptins by genome mining of a Burkholderiales bacteria collection.</title>
        <authorList>
            <person name="Paulo B.S."/>
            <person name="Recchia M.J.J."/>
            <person name="Lee S."/>
            <person name="Fergusson C.H."/>
            <person name="Romanowski S.B."/>
            <person name="Hernandez A."/>
            <person name="Krull N."/>
            <person name="Liu D.Y."/>
            <person name="Cavanagh H."/>
            <person name="Bos A."/>
            <person name="Gray C.A."/>
            <person name="Murphy B.T."/>
            <person name="Linington R.G."/>
            <person name="Eustaquio A.S."/>
        </authorList>
    </citation>
    <scope>NUCLEOTIDE SEQUENCE [LARGE SCALE GENOMIC DNA]</scope>
    <source>
        <strain evidence="6 7">RL21-008-BIB-A</strain>
    </source>
</reference>
<feature type="transmembrane region" description="Helical" evidence="4">
    <location>
        <begin position="41"/>
        <end position="60"/>
    </location>
</feature>
<dbReference type="InterPro" id="IPR051310">
    <property type="entry name" value="MCP_chemotaxis"/>
</dbReference>
<evidence type="ECO:0000256" key="4">
    <source>
        <dbReference type="SAM" id="Phobius"/>
    </source>
</evidence>
<keyword evidence="3" id="KW-0807">Transducer</keyword>
<proteinExistence type="inferred from homology"/>
<dbReference type="PANTHER" id="PTHR43531:SF14">
    <property type="entry name" value="METHYL-ACCEPTING CHEMOTAXIS PROTEIN I-RELATED"/>
    <property type="match status" value="1"/>
</dbReference>
<accession>A0ABW9AA55</accession>
<keyword evidence="7" id="KW-1185">Reference proteome</keyword>
<dbReference type="Gene3D" id="1.10.287.950">
    <property type="entry name" value="Methyl-accepting chemotaxis protein"/>
    <property type="match status" value="1"/>
</dbReference>
<dbReference type="RefSeq" id="WP_408158564.1">
    <property type="nucleotide sequence ID" value="NZ_JAQQFM010000006.1"/>
</dbReference>
<dbReference type="InterPro" id="IPR004089">
    <property type="entry name" value="MCPsignal_dom"/>
</dbReference>
<keyword evidence="4" id="KW-1133">Transmembrane helix</keyword>
<protein>
    <submittedName>
        <fullName evidence="6">Methyl-accepting chemotaxis protein</fullName>
    </submittedName>
</protein>
<keyword evidence="4" id="KW-0812">Transmembrane</keyword>
<name>A0ABW9AA55_9BURK</name>
<feature type="domain" description="Methyl-accepting transducer" evidence="5">
    <location>
        <begin position="158"/>
        <end position="387"/>
    </location>
</feature>
<comment type="caution">
    <text evidence="6">The sequence shown here is derived from an EMBL/GenBank/DDBJ whole genome shotgun (WGS) entry which is preliminary data.</text>
</comment>
<evidence type="ECO:0000256" key="1">
    <source>
        <dbReference type="ARBA" id="ARBA00022481"/>
    </source>
</evidence>
<dbReference type="SUPFAM" id="SSF58104">
    <property type="entry name" value="Methyl-accepting chemotaxis protein (MCP) signaling domain"/>
    <property type="match status" value="1"/>
</dbReference>
<keyword evidence="4" id="KW-0472">Membrane</keyword>
<evidence type="ECO:0000256" key="3">
    <source>
        <dbReference type="PROSITE-ProRule" id="PRU00284"/>
    </source>
</evidence>
<organism evidence="6 7">
    <name type="scientific">Herbaspirillum lusitanum</name>
    <dbReference type="NCBI Taxonomy" id="213312"/>
    <lineage>
        <taxon>Bacteria</taxon>
        <taxon>Pseudomonadati</taxon>
        <taxon>Pseudomonadota</taxon>
        <taxon>Betaproteobacteria</taxon>
        <taxon>Burkholderiales</taxon>
        <taxon>Oxalobacteraceae</taxon>
        <taxon>Herbaspirillum</taxon>
    </lineage>
</organism>
<sequence length="421" mass="44988">MYRAIAGRLQSGDLLPQHSTTYTRRAAMHHYFRSLQFKIRLAFGLTSLILCCMGVCAMVLMRSLQGTAERDLITVLTCSIVGLTLVGILIAWIAARHLVTVVCGGLHRQTNKFREMASFLDFSKRSASPRRDEFGHSAKAFDGFLQRVEGAVVSVMHSSASVSTATREIAAGNLDLSIRTEQQAAALEQTAHSMQALSEAIRHNTDDALRANALADSAHTLALSGSKAMQNMSETIARIDQSSKKISEITALIDGIAFQTNILALNAAVEAARAGAQGRGFAVVASEVRNLAHRSSTAAKEIRGLIDASAGLVQDGQRQAHEVRSTVDQAQQSIGDVSAIVSAISTSSVAQRHGIEKIAAAIAQMDQGTQQNAALVEQVAAAAQSLEEQADRLNKTVSVFKVSDLRLHQAAHIAAPLLMNS</sequence>
<dbReference type="EMBL" id="JAQQFM010000006">
    <property type="protein sequence ID" value="MFL9925366.1"/>
    <property type="molecule type" value="Genomic_DNA"/>
</dbReference>
<gene>
    <name evidence="6" type="ORF">PQR62_13900</name>
</gene>
<evidence type="ECO:0000256" key="2">
    <source>
        <dbReference type="ARBA" id="ARBA00029447"/>
    </source>
</evidence>
<comment type="similarity">
    <text evidence="2">Belongs to the methyl-accepting chemotaxis (MCP) protein family.</text>
</comment>
<dbReference type="PROSITE" id="PS50111">
    <property type="entry name" value="CHEMOTAXIS_TRANSDUC_2"/>
    <property type="match status" value="1"/>
</dbReference>
<dbReference type="Pfam" id="PF00015">
    <property type="entry name" value="MCPsignal"/>
    <property type="match status" value="1"/>
</dbReference>
<evidence type="ECO:0000313" key="7">
    <source>
        <dbReference type="Proteomes" id="UP001629246"/>
    </source>
</evidence>
<keyword evidence="1" id="KW-0488">Methylation</keyword>